<dbReference type="RefSeq" id="WP_248683284.1">
    <property type="nucleotide sequence ID" value="NZ_JALPRY010000012.1"/>
</dbReference>
<gene>
    <name evidence="5" type="ORF">M0654_12045</name>
</gene>
<protein>
    <submittedName>
        <fullName evidence="5">Response regulator</fullName>
    </submittedName>
</protein>
<evidence type="ECO:0000256" key="3">
    <source>
        <dbReference type="PROSITE-ProRule" id="PRU00169"/>
    </source>
</evidence>
<comment type="caution">
    <text evidence="5">The sequence shown here is derived from an EMBL/GenBank/DDBJ whole genome shotgun (WGS) entry which is preliminary data.</text>
</comment>
<organism evidence="5 6">
    <name type="scientific">Neorhizobium turbinariae</name>
    <dbReference type="NCBI Taxonomy" id="2937795"/>
    <lineage>
        <taxon>Bacteria</taxon>
        <taxon>Pseudomonadati</taxon>
        <taxon>Pseudomonadota</taxon>
        <taxon>Alphaproteobacteria</taxon>
        <taxon>Hyphomicrobiales</taxon>
        <taxon>Rhizobiaceae</taxon>
        <taxon>Rhizobium/Agrobacterium group</taxon>
        <taxon>Neorhizobium</taxon>
    </lineage>
</organism>
<evidence type="ECO:0000256" key="1">
    <source>
        <dbReference type="ARBA" id="ARBA00022553"/>
    </source>
</evidence>
<dbReference type="InterPro" id="IPR035965">
    <property type="entry name" value="PAS-like_dom_sf"/>
</dbReference>
<evidence type="ECO:0000313" key="6">
    <source>
        <dbReference type="Proteomes" id="UP001202827"/>
    </source>
</evidence>
<accession>A0ABT0IS82</accession>
<dbReference type="Gene3D" id="3.40.50.2300">
    <property type="match status" value="1"/>
</dbReference>
<keyword evidence="6" id="KW-1185">Reference proteome</keyword>
<dbReference type="EMBL" id="JALPRY010000012">
    <property type="protein sequence ID" value="MCK8780716.1"/>
    <property type="molecule type" value="Genomic_DNA"/>
</dbReference>
<keyword evidence="1 3" id="KW-0597">Phosphoprotein</keyword>
<proteinExistence type="predicted"/>
<evidence type="ECO:0000259" key="4">
    <source>
        <dbReference type="PROSITE" id="PS50110"/>
    </source>
</evidence>
<reference evidence="5 6" key="1">
    <citation type="submission" date="2022-04" db="EMBL/GenBank/DDBJ databases">
        <title>Rhizobium coralii sp. nov., isolated from coral Turbinaria peltata.</title>
        <authorList>
            <person name="Sun H."/>
        </authorList>
    </citation>
    <scope>NUCLEOTIDE SEQUENCE [LARGE SCALE GENOMIC DNA]</scope>
    <source>
        <strain evidence="5 6">NTR19</strain>
    </source>
</reference>
<dbReference type="SMART" id="SM00448">
    <property type="entry name" value="REC"/>
    <property type="match status" value="1"/>
</dbReference>
<keyword evidence="2" id="KW-0902">Two-component regulatory system</keyword>
<evidence type="ECO:0000313" key="5">
    <source>
        <dbReference type="EMBL" id="MCK8780716.1"/>
    </source>
</evidence>
<dbReference type="SUPFAM" id="SSF55785">
    <property type="entry name" value="PYP-like sensor domain (PAS domain)"/>
    <property type="match status" value="1"/>
</dbReference>
<dbReference type="InterPro" id="IPR001789">
    <property type="entry name" value="Sig_transdc_resp-reg_receiver"/>
</dbReference>
<dbReference type="SUPFAM" id="SSF52172">
    <property type="entry name" value="CheY-like"/>
    <property type="match status" value="1"/>
</dbReference>
<dbReference type="Gene3D" id="3.30.450.20">
    <property type="entry name" value="PAS domain"/>
    <property type="match status" value="1"/>
</dbReference>
<sequence length="558" mass="62080">MNDLPSADANIQTTMLEVISECITGGVLVYDKNDLILFGSQQLLSLLPITPAAIARGTRLRDFMGAVYDGGGRFLCEGPNQRRVLGREDWIAEQIASFWKERVDTVERRGTDRWLSFSKRRLASGFGMCLVKDISEHKKREEQWRFDMERVQVTEEVLDNLPFPVSVRDSKLAYVAVNKMAARFHDLPVEAFLGRTGADVHPPEVEKRLDPINREVLETGEPKQLPELVTRPNGSQMAIIAHKYRIGKPGRYYLVTAMEDITDLVDASEDGNTVTSRVRLQALTLTNLMGRHNHAAGTSTDAEPLPSLVDKRILVVSADLRRSTEALDVVAAMGAESVSVRSLAELQLFLKFAQEAGLAIDLLVIDAAMDSLCFEFARQSGIKAIEIEAFELKQDFAYRLARCLSGSSVEPEQVVQDDWQITVVGSDKPQLDILVAEDNEVNQIVFSQILDGLGYSHVIAADGEEAVRVWTERSPRLILMDVTLPKLNGYEASLKIRSLETPDNSIPIIGVLPLAFDRDRDQCIASGMNDVILKPISPEALENLFKTHLDVSPRQKQA</sequence>
<dbReference type="InterPro" id="IPR013656">
    <property type="entry name" value="PAS_4"/>
</dbReference>
<dbReference type="InterPro" id="IPR011006">
    <property type="entry name" value="CheY-like_superfamily"/>
</dbReference>
<dbReference type="PANTHER" id="PTHR45339:SF1">
    <property type="entry name" value="HYBRID SIGNAL TRANSDUCTION HISTIDINE KINASE J"/>
    <property type="match status" value="1"/>
</dbReference>
<dbReference type="Proteomes" id="UP001202827">
    <property type="component" value="Unassembled WGS sequence"/>
</dbReference>
<feature type="domain" description="Response regulatory" evidence="4">
    <location>
        <begin position="432"/>
        <end position="549"/>
    </location>
</feature>
<name>A0ABT0IS82_9HYPH</name>
<dbReference type="Pfam" id="PF08448">
    <property type="entry name" value="PAS_4"/>
    <property type="match status" value="1"/>
</dbReference>
<feature type="modified residue" description="4-aspartylphosphate" evidence="3">
    <location>
        <position position="481"/>
    </location>
</feature>
<dbReference type="CDD" id="cd17546">
    <property type="entry name" value="REC_hyHK_CKI1_RcsC-like"/>
    <property type="match status" value="1"/>
</dbReference>
<dbReference type="PROSITE" id="PS50110">
    <property type="entry name" value="RESPONSE_REGULATORY"/>
    <property type="match status" value="1"/>
</dbReference>
<evidence type="ECO:0000256" key="2">
    <source>
        <dbReference type="ARBA" id="ARBA00023012"/>
    </source>
</evidence>
<dbReference type="PANTHER" id="PTHR45339">
    <property type="entry name" value="HYBRID SIGNAL TRANSDUCTION HISTIDINE KINASE J"/>
    <property type="match status" value="1"/>
</dbReference>
<dbReference type="Pfam" id="PF00072">
    <property type="entry name" value="Response_reg"/>
    <property type="match status" value="1"/>
</dbReference>